<comment type="catalytic activity">
    <reaction evidence="9">
        <text>O-phospho-L-serine + H2O = L-serine + phosphate</text>
        <dbReference type="Rhea" id="RHEA:21208"/>
        <dbReference type="ChEBI" id="CHEBI:15377"/>
        <dbReference type="ChEBI" id="CHEBI:33384"/>
        <dbReference type="ChEBI" id="CHEBI:43474"/>
        <dbReference type="ChEBI" id="CHEBI:57524"/>
        <dbReference type="EC" id="3.1.3.3"/>
    </reaction>
</comment>
<dbReference type="NCBIfam" id="TIGR01488">
    <property type="entry name" value="HAD-SF-IB"/>
    <property type="match status" value="1"/>
</dbReference>
<gene>
    <name evidence="11" type="ORF">COX35_01970</name>
</gene>
<evidence type="ECO:0000256" key="6">
    <source>
        <dbReference type="ARBA" id="ARBA00022801"/>
    </source>
</evidence>
<accession>A0A2G9YY90</accession>
<evidence type="ECO:0000256" key="1">
    <source>
        <dbReference type="ARBA" id="ARBA00001946"/>
    </source>
</evidence>
<dbReference type="SFLD" id="SFLDS00003">
    <property type="entry name" value="Haloacid_Dehalogenase"/>
    <property type="match status" value="1"/>
</dbReference>
<dbReference type="SFLD" id="SFLDG01129">
    <property type="entry name" value="C1.5:_HAD__Beta-PGM__Phosphata"/>
    <property type="match status" value="1"/>
</dbReference>
<evidence type="ECO:0000256" key="5">
    <source>
        <dbReference type="ARBA" id="ARBA00022723"/>
    </source>
</evidence>
<evidence type="ECO:0000313" key="11">
    <source>
        <dbReference type="EMBL" id="PIP24208.1"/>
    </source>
</evidence>
<organism evidence="11 12">
    <name type="scientific">Candidatus Nealsonbacteria bacterium CG23_combo_of_CG06-09_8_20_14_all_37_18</name>
    <dbReference type="NCBI Taxonomy" id="1974720"/>
    <lineage>
        <taxon>Bacteria</taxon>
        <taxon>Candidatus Nealsoniibacteriota</taxon>
    </lineage>
</organism>
<evidence type="ECO:0000256" key="9">
    <source>
        <dbReference type="ARBA" id="ARBA00048138"/>
    </source>
</evidence>
<dbReference type="InterPro" id="IPR050582">
    <property type="entry name" value="HAD-like_SerB"/>
</dbReference>
<dbReference type="InterPro" id="IPR023214">
    <property type="entry name" value="HAD_sf"/>
</dbReference>
<comment type="pathway">
    <text evidence="2">Amino-acid biosynthesis; L-serine biosynthesis; L-serine from 3-phospho-D-glycerate: step 3/3.</text>
</comment>
<keyword evidence="7" id="KW-0460">Magnesium</keyword>
<comment type="caution">
    <text evidence="11">The sequence shown here is derived from an EMBL/GenBank/DDBJ whole genome shotgun (WGS) entry which is preliminary data.</text>
</comment>
<keyword evidence="5" id="KW-0479">Metal-binding</keyword>
<dbReference type="InterPro" id="IPR036412">
    <property type="entry name" value="HAD-like_sf"/>
</dbReference>
<dbReference type="GO" id="GO:0006564">
    <property type="term" value="P:L-serine biosynthetic process"/>
    <property type="evidence" value="ECO:0007669"/>
    <property type="project" value="UniProtKB-KW"/>
</dbReference>
<keyword evidence="4" id="KW-0028">Amino-acid biosynthesis</keyword>
<evidence type="ECO:0000256" key="4">
    <source>
        <dbReference type="ARBA" id="ARBA00022605"/>
    </source>
</evidence>
<evidence type="ECO:0000256" key="8">
    <source>
        <dbReference type="ARBA" id="ARBA00023299"/>
    </source>
</evidence>
<dbReference type="GO" id="GO:0005737">
    <property type="term" value="C:cytoplasm"/>
    <property type="evidence" value="ECO:0007669"/>
    <property type="project" value="TreeGrafter"/>
</dbReference>
<proteinExistence type="predicted"/>
<reference evidence="11 12" key="1">
    <citation type="submission" date="2017-09" db="EMBL/GenBank/DDBJ databases">
        <title>Depth-based differentiation of microbial function through sediment-hosted aquifers and enrichment of novel symbionts in the deep terrestrial subsurface.</title>
        <authorList>
            <person name="Probst A.J."/>
            <person name="Ladd B."/>
            <person name="Jarett J.K."/>
            <person name="Geller-Mcgrath D.E."/>
            <person name="Sieber C.M."/>
            <person name="Emerson J.B."/>
            <person name="Anantharaman K."/>
            <person name="Thomas B.C."/>
            <person name="Malmstrom R."/>
            <person name="Stieglmeier M."/>
            <person name="Klingl A."/>
            <person name="Woyke T."/>
            <person name="Ryan C.M."/>
            <person name="Banfield J.F."/>
        </authorList>
    </citation>
    <scope>NUCLEOTIDE SEQUENCE [LARGE SCALE GENOMIC DNA]</scope>
    <source>
        <strain evidence="11">CG23_combo_of_CG06-09_8_20_14_all_37_18</strain>
    </source>
</reference>
<dbReference type="Proteomes" id="UP000229952">
    <property type="component" value="Unassembled WGS sequence"/>
</dbReference>
<evidence type="ECO:0000256" key="2">
    <source>
        <dbReference type="ARBA" id="ARBA00005135"/>
    </source>
</evidence>
<dbReference type="AlphaFoldDB" id="A0A2G9YY90"/>
<evidence type="ECO:0000256" key="10">
    <source>
        <dbReference type="ARBA" id="ARBA00048523"/>
    </source>
</evidence>
<dbReference type="SUPFAM" id="SSF56784">
    <property type="entry name" value="HAD-like"/>
    <property type="match status" value="1"/>
</dbReference>
<comment type="catalytic activity">
    <reaction evidence="10">
        <text>O-phospho-D-serine + H2O = D-serine + phosphate</text>
        <dbReference type="Rhea" id="RHEA:24873"/>
        <dbReference type="ChEBI" id="CHEBI:15377"/>
        <dbReference type="ChEBI" id="CHEBI:35247"/>
        <dbReference type="ChEBI" id="CHEBI:43474"/>
        <dbReference type="ChEBI" id="CHEBI:58680"/>
        <dbReference type="EC" id="3.1.3.3"/>
    </reaction>
</comment>
<dbReference type="GO" id="GO:0000287">
    <property type="term" value="F:magnesium ion binding"/>
    <property type="evidence" value="ECO:0007669"/>
    <property type="project" value="TreeGrafter"/>
</dbReference>
<evidence type="ECO:0000256" key="3">
    <source>
        <dbReference type="ARBA" id="ARBA00012640"/>
    </source>
</evidence>
<dbReference type="GO" id="GO:0036424">
    <property type="term" value="F:L-phosphoserine phosphatase activity"/>
    <property type="evidence" value="ECO:0007669"/>
    <property type="project" value="TreeGrafter"/>
</dbReference>
<comment type="cofactor">
    <cofactor evidence="1">
        <name>Mg(2+)</name>
        <dbReference type="ChEBI" id="CHEBI:18420"/>
    </cofactor>
</comment>
<dbReference type="EMBL" id="PCRQ01000053">
    <property type="protein sequence ID" value="PIP24208.1"/>
    <property type="molecule type" value="Genomic_DNA"/>
</dbReference>
<dbReference type="Gene3D" id="3.40.50.1000">
    <property type="entry name" value="HAD superfamily/HAD-like"/>
    <property type="match status" value="1"/>
</dbReference>
<dbReference type="PANTHER" id="PTHR43344">
    <property type="entry name" value="PHOSPHOSERINE PHOSPHATASE"/>
    <property type="match status" value="1"/>
</dbReference>
<evidence type="ECO:0000313" key="12">
    <source>
        <dbReference type="Proteomes" id="UP000229952"/>
    </source>
</evidence>
<name>A0A2G9YY90_9BACT</name>
<evidence type="ECO:0000256" key="7">
    <source>
        <dbReference type="ARBA" id="ARBA00022842"/>
    </source>
</evidence>
<protein>
    <recommendedName>
        <fullName evidence="3">phosphoserine phosphatase</fullName>
        <ecNumber evidence="3">3.1.3.3</ecNumber>
    </recommendedName>
</protein>
<sequence>MSKIKLIFFDMDGVLVDIIGYNENGKKVAISTWNTVFDQTGIYHEHERLKELFIKGNFPTYMEWTDEACRVLQKHGLTKDKFMEIINSRPLMKGAEDTLRELKKRGYKVAVITGSFKALAKRIKELLGLDYIIAHCDLIFNENGNLKQWQLIPCDFEGKVEYFNKQAKELNLNPSECAYIGDEVNDMPIFGKAGLSIVFNCQKEEVKKAAGIIIDKKDLREILQYFPNL</sequence>
<keyword evidence="6" id="KW-0378">Hydrolase</keyword>
<dbReference type="Pfam" id="PF00702">
    <property type="entry name" value="Hydrolase"/>
    <property type="match status" value="1"/>
</dbReference>
<dbReference type="PANTHER" id="PTHR43344:SF2">
    <property type="entry name" value="PHOSPHOSERINE PHOSPHATASE"/>
    <property type="match status" value="1"/>
</dbReference>
<dbReference type="EC" id="3.1.3.3" evidence="3"/>
<keyword evidence="8" id="KW-0718">Serine biosynthesis</keyword>